<evidence type="ECO:0000256" key="3">
    <source>
        <dbReference type="ARBA" id="ARBA00022679"/>
    </source>
</evidence>
<dbReference type="EMBL" id="VSSQ01018928">
    <property type="protein sequence ID" value="MPM62557.1"/>
    <property type="molecule type" value="Genomic_DNA"/>
</dbReference>
<comment type="similarity">
    <text evidence="2">Belongs to the 2-oxoacid dehydrogenase family.</text>
</comment>
<evidence type="ECO:0000256" key="4">
    <source>
        <dbReference type="ARBA" id="ARBA00023315"/>
    </source>
</evidence>
<evidence type="ECO:0000256" key="2">
    <source>
        <dbReference type="ARBA" id="ARBA00007317"/>
    </source>
</evidence>
<dbReference type="GO" id="GO:0016407">
    <property type="term" value="F:acetyltransferase activity"/>
    <property type="evidence" value="ECO:0007669"/>
    <property type="project" value="TreeGrafter"/>
</dbReference>
<dbReference type="PROSITE" id="PS51826">
    <property type="entry name" value="PSBD"/>
    <property type="match status" value="1"/>
</dbReference>
<comment type="caution">
    <text evidence="6">The sequence shown here is derived from an EMBL/GenBank/DDBJ whole genome shotgun (WGS) entry which is preliminary data.</text>
</comment>
<dbReference type="InterPro" id="IPR036625">
    <property type="entry name" value="E3-bd_dom_sf"/>
</dbReference>
<dbReference type="SUPFAM" id="SSF47005">
    <property type="entry name" value="Peripheral subunit-binding domain of 2-oxo acid dehydrogenase complex"/>
    <property type="match status" value="1"/>
</dbReference>
<dbReference type="GO" id="GO:0031405">
    <property type="term" value="F:lipoic acid binding"/>
    <property type="evidence" value="ECO:0007669"/>
    <property type="project" value="TreeGrafter"/>
</dbReference>
<comment type="cofactor">
    <cofactor evidence="1">
        <name>(R)-lipoate</name>
        <dbReference type="ChEBI" id="CHEBI:83088"/>
    </cofactor>
</comment>
<dbReference type="PANTHER" id="PTHR43178:SF5">
    <property type="entry name" value="LIPOAMIDE ACYLTRANSFERASE COMPONENT OF BRANCHED-CHAIN ALPHA-KETO ACID DEHYDROGENASE COMPLEX, MITOCHONDRIAL"/>
    <property type="match status" value="1"/>
</dbReference>
<accession>A0A645BAY5</accession>
<evidence type="ECO:0000313" key="6">
    <source>
        <dbReference type="EMBL" id="MPM62557.1"/>
    </source>
</evidence>
<feature type="domain" description="Peripheral subunit-binding (PSBD)" evidence="5">
    <location>
        <begin position="8"/>
        <end position="45"/>
    </location>
</feature>
<dbReference type="InterPro" id="IPR004167">
    <property type="entry name" value="PSBD"/>
</dbReference>
<sequence>MAEKTRLRASPYARKGARELGVALEAITGTGPDGRIVRRDVEAAARSAVKPPAGTFTESAAGYYATADVRELLAALNTLGGALTFPMFAERATARLGVPLRPVESGVEGAMPALNSGESAVLAVGDVAADETVRIHLTYAPETLSDGAAADLLRAMKRFLENPLTMLL</sequence>
<reference evidence="6" key="1">
    <citation type="submission" date="2019-08" db="EMBL/GenBank/DDBJ databases">
        <authorList>
            <person name="Kucharzyk K."/>
            <person name="Murdoch R.W."/>
            <person name="Higgins S."/>
            <person name="Loffler F."/>
        </authorList>
    </citation>
    <scope>NUCLEOTIDE SEQUENCE</scope>
</reference>
<evidence type="ECO:0000259" key="5">
    <source>
        <dbReference type="PROSITE" id="PS51826"/>
    </source>
</evidence>
<dbReference type="Gene3D" id="4.10.320.10">
    <property type="entry name" value="E3-binding domain"/>
    <property type="match status" value="1"/>
</dbReference>
<dbReference type="GO" id="GO:0005737">
    <property type="term" value="C:cytoplasm"/>
    <property type="evidence" value="ECO:0007669"/>
    <property type="project" value="TreeGrafter"/>
</dbReference>
<dbReference type="PANTHER" id="PTHR43178">
    <property type="entry name" value="DIHYDROLIPOAMIDE ACETYLTRANSFERASE COMPONENT OF PYRUVATE DEHYDROGENASE COMPLEX"/>
    <property type="match status" value="1"/>
</dbReference>
<gene>
    <name evidence="6" type="ORF">SDC9_109432</name>
</gene>
<evidence type="ECO:0000256" key="1">
    <source>
        <dbReference type="ARBA" id="ARBA00001938"/>
    </source>
</evidence>
<proteinExistence type="inferred from homology"/>
<dbReference type="AlphaFoldDB" id="A0A645BAY5"/>
<keyword evidence="4" id="KW-0012">Acyltransferase</keyword>
<dbReference type="InterPro" id="IPR050743">
    <property type="entry name" value="2-oxoacid_DH_E2_comp"/>
</dbReference>
<dbReference type="Pfam" id="PF02817">
    <property type="entry name" value="E3_binding"/>
    <property type="match status" value="1"/>
</dbReference>
<name>A0A645BAY5_9ZZZZ</name>
<organism evidence="6">
    <name type="scientific">bioreactor metagenome</name>
    <dbReference type="NCBI Taxonomy" id="1076179"/>
    <lineage>
        <taxon>unclassified sequences</taxon>
        <taxon>metagenomes</taxon>
        <taxon>ecological metagenomes</taxon>
    </lineage>
</organism>
<keyword evidence="3" id="KW-0808">Transferase</keyword>
<protein>
    <recommendedName>
        <fullName evidence="5">Peripheral subunit-binding (PSBD) domain-containing protein</fullName>
    </recommendedName>
</protein>